<dbReference type="STRING" id="1867952.MTBPR1_90138"/>
<dbReference type="AlphaFoldDB" id="A0A1C3RLX5"/>
<dbReference type="SUPFAM" id="SSF53850">
    <property type="entry name" value="Periplasmic binding protein-like II"/>
    <property type="match status" value="1"/>
</dbReference>
<organism evidence="1 2">
    <name type="scientific">Candidatus Terasakiella magnetica</name>
    <dbReference type="NCBI Taxonomy" id="1867952"/>
    <lineage>
        <taxon>Bacteria</taxon>
        <taxon>Pseudomonadati</taxon>
        <taxon>Pseudomonadota</taxon>
        <taxon>Alphaproteobacteria</taxon>
        <taxon>Rhodospirillales</taxon>
        <taxon>Terasakiellaceae</taxon>
        <taxon>Terasakiella</taxon>
    </lineage>
</organism>
<proteinExistence type="predicted"/>
<dbReference type="EMBL" id="FLYE01000048">
    <property type="protein sequence ID" value="SCA58291.1"/>
    <property type="molecule type" value="Genomic_DNA"/>
</dbReference>
<reference evidence="1 2" key="1">
    <citation type="submission" date="2016-07" db="EMBL/GenBank/DDBJ databases">
        <authorList>
            <person name="Lefevre C.T."/>
        </authorList>
    </citation>
    <scope>NUCLEOTIDE SEQUENCE [LARGE SCALE GENOMIC DNA]</scope>
    <source>
        <strain evidence="1">PR1</strain>
    </source>
</reference>
<dbReference type="Gene3D" id="3.40.190.10">
    <property type="entry name" value="Periplasmic binding protein-like II"/>
    <property type="match status" value="2"/>
</dbReference>
<dbReference type="Proteomes" id="UP000231658">
    <property type="component" value="Unassembled WGS sequence"/>
</dbReference>
<name>A0A1C3RLX5_9PROT</name>
<dbReference type="RefSeq" id="WP_069190290.1">
    <property type="nucleotide sequence ID" value="NZ_FLYE01000048.1"/>
</dbReference>
<evidence type="ECO:0000313" key="1">
    <source>
        <dbReference type="EMBL" id="SCA58291.1"/>
    </source>
</evidence>
<protein>
    <submittedName>
        <fullName evidence="1">Uncharacterized protein</fullName>
    </submittedName>
</protein>
<sequence>MHKFTLAVLVGVFTIGFCDAQAQTLKLARQPVSHISDLAQEKIECSLKKMEQPYEIIMVPWKRAQQGTQYNKYHGFFVATQTKARDAYAVRSHGVLSNNWLFIQKNKTPTPNDQNEFWSQSFTANIGTAKLRWLKSHQDDGKIKGRIIEAPTMEGAMYHLITGHSQVLVENQINYDRLVKKNKAAETFTTYIAREVSQGVYFSKAFLAKNTAFLDKFNSALKQCLTKKPL</sequence>
<gene>
    <name evidence="1" type="ORF">MTBPR1_90138</name>
</gene>
<accession>A0A1C3RLX5</accession>
<keyword evidence="2" id="KW-1185">Reference proteome</keyword>
<evidence type="ECO:0000313" key="2">
    <source>
        <dbReference type="Proteomes" id="UP000231658"/>
    </source>
</evidence>